<dbReference type="PROSITE" id="PS50110">
    <property type="entry name" value="RESPONSE_REGULATORY"/>
    <property type="match status" value="1"/>
</dbReference>
<dbReference type="SMART" id="SM00448">
    <property type="entry name" value="REC"/>
    <property type="match status" value="1"/>
</dbReference>
<dbReference type="OrthoDB" id="7874292at2"/>
<feature type="modified residue" description="4-aspartylphosphate" evidence="1">
    <location>
        <position position="51"/>
    </location>
</feature>
<accession>A0A1I6E0X4</accession>
<keyword evidence="1" id="KW-0597">Phosphoprotein</keyword>
<dbReference type="CDD" id="cd00156">
    <property type="entry name" value="REC"/>
    <property type="match status" value="1"/>
</dbReference>
<organism evidence="3 4">
    <name type="scientific">Poseidonocella sedimentorum</name>
    <dbReference type="NCBI Taxonomy" id="871652"/>
    <lineage>
        <taxon>Bacteria</taxon>
        <taxon>Pseudomonadati</taxon>
        <taxon>Pseudomonadota</taxon>
        <taxon>Alphaproteobacteria</taxon>
        <taxon>Rhodobacterales</taxon>
        <taxon>Roseobacteraceae</taxon>
        <taxon>Poseidonocella</taxon>
    </lineage>
</organism>
<evidence type="ECO:0000259" key="2">
    <source>
        <dbReference type="PROSITE" id="PS50110"/>
    </source>
</evidence>
<proteinExistence type="predicted"/>
<name>A0A1I6E0X4_9RHOB</name>
<dbReference type="Gene3D" id="3.40.50.2300">
    <property type="match status" value="1"/>
</dbReference>
<dbReference type="EMBL" id="FOYI01000006">
    <property type="protein sequence ID" value="SFR11346.1"/>
    <property type="molecule type" value="Genomic_DNA"/>
</dbReference>
<dbReference type="Proteomes" id="UP000199302">
    <property type="component" value="Unassembled WGS sequence"/>
</dbReference>
<dbReference type="STRING" id="871652.SAMN04515673_106190"/>
<sequence>MDVLIVESDENLGRLWQRHIERQGNSVVRIGNGDAAVEYLSDHEVSVVILDLGLADGSPLVVADFVTFRWPQTKIIVVTSTSFFSDGSVFGLSPSVCAYLPARTPPEDLTAMIEHYGRSKND</sequence>
<dbReference type="RefSeq" id="WP_092080535.1">
    <property type="nucleotide sequence ID" value="NZ_FOYI01000006.1"/>
</dbReference>
<reference evidence="3 4" key="1">
    <citation type="submission" date="2016-10" db="EMBL/GenBank/DDBJ databases">
        <authorList>
            <person name="de Groot N.N."/>
        </authorList>
    </citation>
    <scope>NUCLEOTIDE SEQUENCE [LARGE SCALE GENOMIC DNA]</scope>
    <source>
        <strain evidence="4">KMM 9023,NRIC 0796,JCM 17311,KCTC 23692</strain>
    </source>
</reference>
<dbReference type="AlphaFoldDB" id="A0A1I6E0X4"/>
<keyword evidence="4" id="KW-1185">Reference proteome</keyword>
<protein>
    <submittedName>
        <fullName evidence="3">Response regulator receiver domain-containing protein</fullName>
    </submittedName>
</protein>
<dbReference type="Pfam" id="PF00072">
    <property type="entry name" value="Response_reg"/>
    <property type="match status" value="1"/>
</dbReference>
<evidence type="ECO:0000256" key="1">
    <source>
        <dbReference type="PROSITE-ProRule" id="PRU00169"/>
    </source>
</evidence>
<dbReference type="InterPro" id="IPR001789">
    <property type="entry name" value="Sig_transdc_resp-reg_receiver"/>
</dbReference>
<feature type="domain" description="Response regulatory" evidence="2">
    <location>
        <begin position="2"/>
        <end position="117"/>
    </location>
</feature>
<evidence type="ECO:0000313" key="4">
    <source>
        <dbReference type="Proteomes" id="UP000199302"/>
    </source>
</evidence>
<gene>
    <name evidence="3" type="ORF">SAMN04515673_106190</name>
</gene>
<dbReference type="GO" id="GO:0000160">
    <property type="term" value="P:phosphorelay signal transduction system"/>
    <property type="evidence" value="ECO:0007669"/>
    <property type="project" value="InterPro"/>
</dbReference>
<dbReference type="InterPro" id="IPR011006">
    <property type="entry name" value="CheY-like_superfamily"/>
</dbReference>
<dbReference type="SUPFAM" id="SSF52172">
    <property type="entry name" value="CheY-like"/>
    <property type="match status" value="1"/>
</dbReference>
<evidence type="ECO:0000313" key="3">
    <source>
        <dbReference type="EMBL" id="SFR11346.1"/>
    </source>
</evidence>